<name>A0AAX0YR42_9GAMM</name>
<reference evidence="1 2" key="1">
    <citation type="submission" date="2018-01" db="EMBL/GenBank/DDBJ databases">
        <title>Whole genome sequencing of Histamine producing bacteria.</title>
        <authorList>
            <person name="Butler K."/>
        </authorList>
    </citation>
    <scope>NUCLEOTIDE SEQUENCE [LARGE SCALE GENOMIC DNA]</scope>
    <source>
        <strain evidence="1 2">A1-4</strain>
    </source>
</reference>
<gene>
    <name evidence="1" type="ORF">C0W53_15785</name>
</gene>
<proteinExistence type="predicted"/>
<dbReference type="Proteomes" id="UP000240728">
    <property type="component" value="Unassembled WGS sequence"/>
</dbReference>
<sequence length="73" mass="8224">METFQAKRQFKIGHIQISDPAPQCDLTIIFQILCNQFPSLRHTNGIYESDGYLDVESGIVTYTIPLIPPKTNG</sequence>
<organism evidence="1 2">
    <name type="scientific">Photobacterium kishitanii</name>
    <dbReference type="NCBI Taxonomy" id="318456"/>
    <lineage>
        <taxon>Bacteria</taxon>
        <taxon>Pseudomonadati</taxon>
        <taxon>Pseudomonadota</taxon>
        <taxon>Gammaproteobacteria</taxon>
        <taxon>Vibrionales</taxon>
        <taxon>Vibrionaceae</taxon>
        <taxon>Photobacterium</taxon>
    </lineage>
</organism>
<comment type="caution">
    <text evidence="1">The sequence shown here is derived from an EMBL/GenBank/DDBJ whole genome shotgun (WGS) entry which is preliminary data.</text>
</comment>
<dbReference type="AlphaFoldDB" id="A0AAX0YR42"/>
<protein>
    <submittedName>
        <fullName evidence="1">Uncharacterized protein</fullName>
    </submittedName>
</protein>
<accession>A0AAX0YR42</accession>
<dbReference type="RefSeq" id="WP_045043097.1">
    <property type="nucleotide sequence ID" value="NZ_JAUZMV010000004.1"/>
</dbReference>
<evidence type="ECO:0000313" key="2">
    <source>
        <dbReference type="Proteomes" id="UP000240728"/>
    </source>
</evidence>
<keyword evidence="2" id="KW-1185">Reference proteome</keyword>
<evidence type="ECO:0000313" key="1">
    <source>
        <dbReference type="EMBL" id="PSX44087.1"/>
    </source>
</evidence>
<dbReference type="EMBL" id="PYOZ01000010">
    <property type="protein sequence ID" value="PSX44087.1"/>
    <property type="molecule type" value="Genomic_DNA"/>
</dbReference>